<dbReference type="PANTHER" id="PTHR32309:SF13">
    <property type="entry name" value="FERRIC ENTEROBACTIN TRANSPORT PROTEIN FEPE"/>
    <property type="match status" value="1"/>
</dbReference>
<evidence type="ECO:0000256" key="2">
    <source>
        <dbReference type="ARBA" id="ARBA00022840"/>
    </source>
</evidence>
<keyword evidence="2" id="KW-0067">ATP-binding</keyword>
<keyword evidence="1" id="KW-0547">Nucleotide-binding</keyword>
<sequence>MGLRDYLSIARRHWWIFLVSLGFALAVAVVINVRTPPVYASAVTFFFTNPSTLSADLYPASMFSQGRLNSYAAVLTSDRITVPLAGTPGLRLTAQEIAERITVETVPNTVMLRVTVEDRSPARAQLLATALVPRFQAVITALESTNEKGQPVVRVEVVAGPRLEDDPVAPRPLNNLAMAAMVGLVVGAALVVAREVTDSAVRTVDTLQTLVSAPVLARVPVDARAPTGAGPFISDNDSPRAEALRQLRANLQYADGGRAVKVIAVTSAVEKEGRSATACSLGLLFAEAGRRVLVVDAELRRPRLAAFLGRENAAGLSTILSGGASVDQALQPWGAGLWLLSAGHSPPNPSELLSSPRMAAVIEELRGRFDIIIIDCPPLLAVTDAAIVAARSDGALLVVRSRKTKNAQVTTAVRALRAVDARVLGCVLNMVPAKSGDMFPQFERYAGGSAAASGEIPGNAPATTRRARFWHRSWAPCPRTVG</sequence>
<gene>
    <name evidence="4" type="ORF">LXN57_11480</name>
</gene>
<reference evidence="4 5" key="1">
    <citation type="submission" date="2022-06" db="EMBL/GenBank/DDBJ databases">
        <title>Actinoplanes abujensis sp. nov., isolated from Nigerian arid soil.</title>
        <authorList>
            <person name="Ding P."/>
        </authorList>
    </citation>
    <scope>NUCLEOTIDE SEQUENCE [LARGE SCALE GENOMIC DNA]</scope>
    <source>
        <strain evidence="5">TRM88002</strain>
    </source>
</reference>
<dbReference type="Gene3D" id="3.40.50.300">
    <property type="entry name" value="P-loop containing nucleotide triphosphate hydrolases"/>
    <property type="match status" value="1"/>
</dbReference>
<keyword evidence="5" id="KW-1185">Reference proteome</keyword>
<dbReference type="RefSeq" id="WP_251798036.1">
    <property type="nucleotide sequence ID" value="NZ_JAMQOL010000014.1"/>
</dbReference>
<dbReference type="SUPFAM" id="SSF52540">
    <property type="entry name" value="P-loop containing nucleoside triphosphate hydrolases"/>
    <property type="match status" value="1"/>
</dbReference>
<comment type="caution">
    <text evidence="4">The sequence shown here is derived from an EMBL/GenBank/DDBJ whole genome shotgun (WGS) entry which is preliminary data.</text>
</comment>
<keyword evidence="4" id="KW-0808">Transferase</keyword>
<protein>
    <submittedName>
        <fullName evidence="4">Polysaccharide biosynthesis tyrosine autokinase</fullName>
        <ecNumber evidence="4">2.7.10.2</ecNumber>
    </submittedName>
</protein>
<name>A0ABT0XWP2_9ACTN</name>
<feature type="transmembrane region" description="Helical" evidence="3">
    <location>
        <begin position="12"/>
        <end position="33"/>
    </location>
</feature>
<evidence type="ECO:0000256" key="1">
    <source>
        <dbReference type="ARBA" id="ARBA00022741"/>
    </source>
</evidence>
<keyword evidence="3" id="KW-0812">Transmembrane</keyword>
<dbReference type="EMBL" id="JAMQOL010000014">
    <property type="protein sequence ID" value="MCM4078189.1"/>
    <property type="molecule type" value="Genomic_DNA"/>
</dbReference>
<dbReference type="PANTHER" id="PTHR32309">
    <property type="entry name" value="TYROSINE-PROTEIN KINASE"/>
    <property type="match status" value="1"/>
</dbReference>
<dbReference type="Pfam" id="PF10609">
    <property type="entry name" value="ParA"/>
    <property type="match status" value="1"/>
</dbReference>
<dbReference type="InterPro" id="IPR050445">
    <property type="entry name" value="Bact_polysacc_biosynth/exp"/>
</dbReference>
<dbReference type="Proteomes" id="UP001523216">
    <property type="component" value="Unassembled WGS sequence"/>
</dbReference>
<organism evidence="4 5">
    <name type="scientific">Paractinoplanes hotanensis</name>
    <dbReference type="NCBI Taxonomy" id="2906497"/>
    <lineage>
        <taxon>Bacteria</taxon>
        <taxon>Bacillati</taxon>
        <taxon>Actinomycetota</taxon>
        <taxon>Actinomycetes</taxon>
        <taxon>Micromonosporales</taxon>
        <taxon>Micromonosporaceae</taxon>
        <taxon>Paractinoplanes</taxon>
    </lineage>
</organism>
<dbReference type="CDD" id="cd05387">
    <property type="entry name" value="BY-kinase"/>
    <property type="match status" value="1"/>
</dbReference>
<dbReference type="NCBIfam" id="TIGR01007">
    <property type="entry name" value="eps_fam"/>
    <property type="match status" value="1"/>
</dbReference>
<keyword evidence="3" id="KW-0472">Membrane</keyword>
<dbReference type="InterPro" id="IPR005702">
    <property type="entry name" value="Wzc-like_C"/>
</dbReference>
<proteinExistence type="predicted"/>
<dbReference type="InterPro" id="IPR033756">
    <property type="entry name" value="YlxH/NBP35"/>
</dbReference>
<evidence type="ECO:0000313" key="5">
    <source>
        <dbReference type="Proteomes" id="UP001523216"/>
    </source>
</evidence>
<dbReference type="InterPro" id="IPR027417">
    <property type="entry name" value="P-loop_NTPase"/>
</dbReference>
<accession>A0ABT0XWP2</accession>
<dbReference type="EC" id="2.7.10.2" evidence="4"/>
<keyword evidence="3" id="KW-1133">Transmembrane helix</keyword>
<evidence type="ECO:0000256" key="3">
    <source>
        <dbReference type="SAM" id="Phobius"/>
    </source>
</evidence>
<dbReference type="GO" id="GO:0004715">
    <property type="term" value="F:non-membrane spanning protein tyrosine kinase activity"/>
    <property type="evidence" value="ECO:0007669"/>
    <property type="project" value="UniProtKB-EC"/>
</dbReference>
<evidence type="ECO:0000313" key="4">
    <source>
        <dbReference type="EMBL" id="MCM4078189.1"/>
    </source>
</evidence>